<dbReference type="STRING" id="4537.A0A0E0K766"/>
<evidence type="ECO:0000259" key="1">
    <source>
        <dbReference type="PROSITE" id="PS50181"/>
    </source>
</evidence>
<keyword evidence="3" id="KW-1185">Reference proteome</keyword>
<dbReference type="InterPro" id="IPR001810">
    <property type="entry name" value="F-box_dom"/>
</dbReference>
<dbReference type="Gramene" id="OPUNC02G35260.1">
    <property type="protein sequence ID" value="OPUNC02G35260.1"/>
    <property type="gene ID" value="OPUNC02G35260"/>
</dbReference>
<dbReference type="Pfam" id="PF00646">
    <property type="entry name" value="F-box"/>
    <property type="match status" value="1"/>
</dbReference>
<dbReference type="InterPro" id="IPR036047">
    <property type="entry name" value="F-box-like_dom_sf"/>
</dbReference>
<dbReference type="PROSITE" id="PS50181">
    <property type="entry name" value="FBOX"/>
    <property type="match status" value="1"/>
</dbReference>
<evidence type="ECO:0000313" key="3">
    <source>
        <dbReference type="Proteomes" id="UP000026962"/>
    </source>
</evidence>
<reference evidence="2" key="2">
    <citation type="submission" date="2018-05" db="EMBL/GenBank/DDBJ databases">
        <title>OpunRS2 (Oryza punctata Reference Sequence Version 2).</title>
        <authorList>
            <person name="Zhang J."/>
            <person name="Kudrna D."/>
            <person name="Lee S."/>
            <person name="Talag J."/>
            <person name="Welchert J."/>
            <person name="Wing R.A."/>
        </authorList>
    </citation>
    <scope>NUCLEOTIDE SEQUENCE [LARGE SCALE GENOMIC DNA]</scope>
</reference>
<feature type="domain" description="F-box" evidence="1">
    <location>
        <begin position="19"/>
        <end position="55"/>
    </location>
</feature>
<protein>
    <recommendedName>
        <fullName evidence="1">F-box domain-containing protein</fullName>
    </recommendedName>
</protein>
<dbReference type="InterPro" id="IPR055357">
    <property type="entry name" value="LRR_At1g61320_AtMIF1"/>
</dbReference>
<dbReference type="Proteomes" id="UP000026962">
    <property type="component" value="Chromosome 2"/>
</dbReference>
<dbReference type="Gene3D" id="3.80.10.10">
    <property type="entry name" value="Ribonuclease Inhibitor"/>
    <property type="match status" value="1"/>
</dbReference>
<dbReference type="SUPFAM" id="SSF52047">
    <property type="entry name" value="RNI-like"/>
    <property type="match status" value="1"/>
</dbReference>
<dbReference type="EnsemblPlants" id="OPUNC02G35260.1">
    <property type="protein sequence ID" value="OPUNC02G35260.1"/>
    <property type="gene ID" value="OPUNC02G35260"/>
</dbReference>
<dbReference type="InterPro" id="IPR032675">
    <property type="entry name" value="LRR_dom_sf"/>
</dbReference>
<reference evidence="2" key="1">
    <citation type="submission" date="2015-04" db="UniProtKB">
        <authorList>
            <consortium name="EnsemblPlants"/>
        </authorList>
    </citation>
    <scope>IDENTIFICATION</scope>
</reference>
<dbReference type="AlphaFoldDB" id="A0A0E0K766"/>
<name>A0A0E0K766_ORYPU</name>
<dbReference type="InterPro" id="IPR044997">
    <property type="entry name" value="F-box_plant"/>
</dbReference>
<sequence>MAKNKKGRRNKPACNTVHKDRLTNMPNDVLINILERLDSPDAVRVCSLSKKMAKLPTMLSRIDLDVHYFAYVGSGSHPLPLSDVIRTNGHVTDATDRLLTFRNQQVALRHLSLRFYLRYYDCLTIGKAVSQAMATHNLDTAEFTILTEKQGEDCGTADIVYFGKQFKTFLATYPDVFAGITRLELQNLHIAQPDIYNMLKTCKRLNSLQLCCCLVHTDQAVLQIEHPQLVELEIIYGDFKLVELKCLPKLKRMAYWHWDTYEDPLSFGDVPLLSSLRLTNAGAGWQKNLRFSQFLSNIWVHPECPKLLGPVFHKLQRVGLVDLPEGCDIDWTVCILEAAPSLKELCITVWDHWCNIKTEEERREQGYDDKTNVEWESSAPDGFRHENLAKLTIYGFQSDENLVRYVRRLMEVAVDLEEISLYDRKVCESCGDLDPKIKVKISPSRYPCTMEEEELIKKQIIEGLGMVSLDVIHFRS</sequence>
<dbReference type="Pfam" id="PF23622">
    <property type="entry name" value="LRR_At1g61320_AtMIF1"/>
    <property type="match status" value="1"/>
</dbReference>
<dbReference type="eggNOG" id="KOG0342">
    <property type="taxonomic scope" value="Eukaryota"/>
</dbReference>
<dbReference type="SUPFAM" id="SSF81383">
    <property type="entry name" value="F-box domain"/>
    <property type="match status" value="1"/>
</dbReference>
<dbReference type="OMA" id="WCIMTTD"/>
<accession>A0A0E0K766</accession>
<evidence type="ECO:0000313" key="2">
    <source>
        <dbReference type="EnsemblPlants" id="OPUNC02G35260.1"/>
    </source>
</evidence>
<organism evidence="2">
    <name type="scientific">Oryza punctata</name>
    <name type="common">Red rice</name>
    <dbReference type="NCBI Taxonomy" id="4537"/>
    <lineage>
        <taxon>Eukaryota</taxon>
        <taxon>Viridiplantae</taxon>
        <taxon>Streptophyta</taxon>
        <taxon>Embryophyta</taxon>
        <taxon>Tracheophyta</taxon>
        <taxon>Spermatophyta</taxon>
        <taxon>Magnoliopsida</taxon>
        <taxon>Liliopsida</taxon>
        <taxon>Poales</taxon>
        <taxon>Poaceae</taxon>
        <taxon>BOP clade</taxon>
        <taxon>Oryzoideae</taxon>
        <taxon>Oryzeae</taxon>
        <taxon>Oryzinae</taxon>
        <taxon>Oryza</taxon>
    </lineage>
</organism>
<dbReference type="HOGENOM" id="CLU_024168_2_1_1"/>
<dbReference type="PANTHER" id="PTHR32153">
    <property type="entry name" value="OJ000223_09.16 PROTEIN"/>
    <property type="match status" value="1"/>
</dbReference>
<proteinExistence type="predicted"/>